<comment type="caution">
    <text evidence="1">The sequence shown here is derived from an EMBL/GenBank/DDBJ whole genome shotgun (WGS) entry which is preliminary data.</text>
</comment>
<evidence type="ECO:0000313" key="1">
    <source>
        <dbReference type="EMBL" id="MEJ5979216.1"/>
    </source>
</evidence>
<accession>A0ABU8S1I5</accession>
<keyword evidence="2" id="KW-1185">Reference proteome</keyword>
<dbReference type="RefSeq" id="WP_339589157.1">
    <property type="nucleotide sequence ID" value="NZ_JBBHJZ010000006.1"/>
</dbReference>
<sequence>MSGTVFAFEERQQGDFSGPVFQKFGRPPLTEKLARSYSARTFGVSASALNLETAPSQK</sequence>
<dbReference type="Proteomes" id="UP001361239">
    <property type="component" value="Unassembled WGS sequence"/>
</dbReference>
<name>A0ABU8S1I5_9SPHN</name>
<gene>
    <name evidence="1" type="ORF">WG901_21365</name>
</gene>
<evidence type="ECO:0000313" key="2">
    <source>
        <dbReference type="Proteomes" id="UP001361239"/>
    </source>
</evidence>
<protein>
    <submittedName>
        <fullName evidence="1">Uncharacterized protein</fullName>
    </submittedName>
</protein>
<dbReference type="EMBL" id="JBBHJZ010000006">
    <property type="protein sequence ID" value="MEJ5979216.1"/>
    <property type="molecule type" value="Genomic_DNA"/>
</dbReference>
<proteinExistence type="predicted"/>
<organism evidence="1 2">
    <name type="scientific">Novosphingobium anseongense</name>
    <dbReference type="NCBI Taxonomy" id="3133436"/>
    <lineage>
        <taxon>Bacteria</taxon>
        <taxon>Pseudomonadati</taxon>
        <taxon>Pseudomonadota</taxon>
        <taxon>Alphaproteobacteria</taxon>
        <taxon>Sphingomonadales</taxon>
        <taxon>Sphingomonadaceae</taxon>
        <taxon>Novosphingobium</taxon>
    </lineage>
</organism>
<reference evidence="1 2" key="1">
    <citation type="submission" date="2024-03" db="EMBL/GenBank/DDBJ databases">
        <authorList>
            <person name="Jo J.-H."/>
        </authorList>
    </citation>
    <scope>NUCLEOTIDE SEQUENCE [LARGE SCALE GENOMIC DNA]</scope>
    <source>
        <strain evidence="1 2">PS1R-30</strain>
    </source>
</reference>